<dbReference type="Pfam" id="PF00534">
    <property type="entry name" value="Glycos_transf_1"/>
    <property type="match status" value="1"/>
</dbReference>
<dbReference type="RefSeq" id="WP_216958781.1">
    <property type="nucleotide sequence ID" value="NZ_JAHOPB010000001.1"/>
</dbReference>
<dbReference type="InterPro" id="IPR001296">
    <property type="entry name" value="Glyco_trans_1"/>
</dbReference>
<keyword evidence="4" id="KW-1185">Reference proteome</keyword>
<evidence type="ECO:0000313" key="3">
    <source>
        <dbReference type="EMBL" id="MBU8874001.1"/>
    </source>
</evidence>
<proteinExistence type="predicted"/>
<dbReference type="PANTHER" id="PTHR46401">
    <property type="entry name" value="GLYCOSYLTRANSFERASE WBBK-RELATED"/>
    <property type="match status" value="1"/>
</dbReference>
<reference evidence="3 4" key="1">
    <citation type="submission" date="2021-06" db="EMBL/GenBank/DDBJ databases">
        <authorList>
            <person name="Lee D.H."/>
        </authorList>
    </citation>
    <scope>NUCLEOTIDE SEQUENCE [LARGE SCALE GENOMIC DNA]</scope>
    <source>
        <strain evidence="3 4">MMS21-HV4-11</strain>
    </source>
</reference>
<gene>
    <name evidence="3" type="ORF">KQ910_09510</name>
</gene>
<dbReference type="PANTHER" id="PTHR46401:SF2">
    <property type="entry name" value="GLYCOSYLTRANSFERASE WBBK-RELATED"/>
    <property type="match status" value="1"/>
</dbReference>
<evidence type="ECO:0000313" key="4">
    <source>
        <dbReference type="Proteomes" id="UP000727907"/>
    </source>
</evidence>
<evidence type="ECO:0000259" key="2">
    <source>
        <dbReference type="Pfam" id="PF00534"/>
    </source>
</evidence>
<organism evidence="3 4">
    <name type="scientific">Reyranella humidisoli</name>
    <dbReference type="NCBI Taxonomy" id="2849149"/>
    <lineage>
        <taxon>Bacteria</taxon>
        <taxon>Pseudomonadati</taxon>
        <taxon>Pseudomonadota</taxon>
        <taxon>Alphaproteobacteria</taxon>
        <taxon>Hyphomicrobiales</taxon>
        <taxon>Reyranellaceae</taxon>
        <taxon>Reyranella</taxon>
    </lineage>
</organism>
<dbReference type="EMBL" id="JAHOPB010000001">
    <property type="protein sequence ID" value="MBU8874001.1"/>
    <property type="molecule type" value="Genomic_DNA"/>
</dbReference>
<sequence length="452" mass="50570">MTRRFLFDVSGLLHWYAFFPNPSGIQRVAEKLLTSTVVQRNKHVEFVARALGGDELYRVDGRTLRDLQDPLRRRAAIARLRALFTMTMRQVRRGGPLSDMAIVHAPYFLLGHARLAPLVEAWFGRRLPTALPPLEVVREPGPQDTFFNPGDLWWQNYYAPFVLRLKARTGVRVVQMIHDLFFIERPDWASPTFVRTFTSTFSEAAPGVDRWLTNSVFVKEQLGVYMGSHSLPPRPVEVLPMGWDSFAVSRGEDRPGAGMALRRSGIVGQPFILFVGTVEPRKNLAMLLDVMEDLRRDLGERVPDLVVVGGYGWSAKGLAARLWRTPHTRWLTRVRDADLSAIYRAALFTVSPSYSEGWGLPVQESIAHGVPCIASTGGALRESSRGLAVHFDPLDPASLKSAMAHWITDGAALQRERARIAEALDSEHFPTWNDAGQVLLKQASLDGSGRDP</sequence>
<evidence type="ECO:0000256" key="1">
    <source>
        <dbReference type="ARBA" id="ARBA00022679"/>
    </source>
</evidence>
<accession>A0ABS6IHD4</accession>
<comment type="caution">
    <text evidence="3">The sequence shown here is derived from an EMBL/GenBank/DDBJ whole genome shotgun (WGS) entry which is preliminary data.</text>
</comment>
<keyword evidence="1" id="KW-0808">Transferase</keyword>
<feature type="domain" description="Glycosyl transferase family 1" evidence="2">
    <location>
        <begin position="268"/>
        <end position="419"/>
    </location>
</feature>
<dbReference type="CDD" id="cd03809">
    <property type="entry name" value="GT4_MtfB-like"/>
    <property type="match status" value="1"/>
</dbReference>
<dbReference type="Proteomes" id="UP000727907">
    <property type="component" value="Unassembled WGS sequence"/>
</dbReference>
<name>A0ABS6IHD4_9HYPH</name>
<protein>
    <submittedName>
        <fullName evidence="3">Glycosyltransferase family 4 protein</fullName>
    </submittedName>
</protein>